<evidence type="ECO:0000256" key="2">
    <source>
        <dbReference type="ARBA" id="ARBA00022692"/>
    </source>
</evidence>
<feature type="domain" description="ABC transmembrane type-1" evidence="9">
    <location>
        <begin position="1"/>
        <end position="207"/>
    </location>
</feature>
<dbReference type="GO" id="GO:0140359">
    <property type="term" value="F:ABC-type transporter activity"/>
    <property type="evidence" value="ECO:0007669"/>
    <property type="project" value="InterPro"/>
</dbReference>
<dbReference type="Gene3D" id="1.20.1560.10">
    <property type="entry name" value="ABC transporter type 1, transmembrane domain"/>
    <property type="match status" value="1"/>
</dbReference>
<protein>
    <recommendedName>
        <fullName evidence="12">ABC transporter domain-containing protein</fullName>
    </recommendedName>
</protein>
<dbReference type="PROSITE" id="PS00211">
    <property type="entry name" value="ABC_TRANSPORTER_1"/>
    <property type="match status" value="1"/>
</dbReference>
<dbReference type="InterPro" id="IPR039421">
    <property type="entry name" value="Type_1_exporter"/>
</dbReference>
<dbReference type="EMBL" id="MHLA01000020">
    <property type="protein sequence ID" value="OGY99137.1"/>
    <property type="molecule type" value="Genomic_DNA"/>
</dbReference>
<dbReference type="GO" id="GO:0005524">
    <property type="term" value="F:ATP binding"/>
    <property type="evidence" value="ECO:0007669"/>
    <property type="project" value="UniProtKB-KW"/>
</dbReference>
<feature type="transmembrane region" description="Helical" evidence="7">
    <location>
        <begin position="71"/>
        <end position="94"/>
    </location>
</feature>
<keyword evidence="6 7" id="KW-0472">Membrane</keyword>
<dbReference type="SUPFAM" id="SSF52540">
    <property type="entry name" value="P-loop containing nucleoside triphosphate hydrolases"/>
    <property type="match status" value="1"/>
</dbReference>
<keyword evidence="5 7" id="KW-1133">Transmembrane helix</keyword>
<dbReference type="InterPro" id="IPR027417">
    <property type="entry name" value="P-loop_NTPase"/>
</dbReference>
<dbReference type="STRING" id="1798650.A2945_04220"/>
<proteinExistence type="predicted"/>
<dbReference type="Proteomes" id="UP000178880">
    <property type="component" value="Unassembled WGS sequence"/>
</dbReference>
<evidence type="ECO:0000256" key="4">
    <source>
        <dbReference type="ARBA" id="ARBA00022840"/>
    </source>
</evidence>
<sequence>MAFRTARVNYRNYLLSGVFGLGLSWHALRESGDTIDKVNKATEGLYSFSRNSHTVVSVVIKAVGTTVVLFFFNWAISLIAFVLLVMALFVIFRFDMRLIPHYKKLNVFDNRIAARIFDCISNITTVKVLHIEAPVTEAIRRSFWTPFPLFRQTMVLMEAKWFVGSFLFNLLIIVPLAVYLLFLYKNNLPVAVGTISALYLYLARLIEVYHIFAGEYEDMIVNKTRVLNVADIEKTFLAQKKVRQRKIPRWRIARVENLSFAYEDAEAGTRHLRNINFGFTRGEHVALIGGSGSGKTTFLKVLHGMYPFARAEMRFGKRKKTQQTNFADLDLKTTLVPQEPEVFSASIRENITLGLNYVDKEIFAATDAAEFTSVLHGLPRGLESGINEKGVNLSGGQKQRLALARALLFAEGKEVILFDESTSSVDPETETKIYRNIFDRFTGKTILASVHKMNLLKHFDRIVMFAGGEIVDEGTFDDLLTRNEQFRKEWEKYITRQKTP</sequence>
<dbReference type="AlphaFoldDB" id="A0A1G2CFD9"/>
<feature type="transmembrane region" description="Helical" evidence="7">
    <location>
        <begin position="161"/>
        <end position="182"/>
    </location>
</feature>
<keyword evidence="3" id="KW-0547">Nucleotide-binding</keyword>
<comment type="subcellular location">
    <subcellularLocation>
        <location evidence="1">Cell membrane</location>
        <topology evidence="1">Multi-pass membrane protein</topology>
    </subcellularLocation>
</comment>
<dbReference type="InterPro" id="IPR003593">
    <property type="entry name" value="AAA+_ATPase"/>
</dbReference>
<dbReference type="InterPro" id="IPR036640">
    <property type="entry name" value="ABC1_TM_sf"/>
</dbReference>
<dbReference type="GO" id="GO:0016887">
    <property type="term" value="F:ATP hydrolysis activity"/>
    <property type="evidence" value="ECO:0007669"/>
    <property type="project" value="InterPro"/>
</dbReference>
<dbReference type="InterPro" id="IPR003439">
    <property type="entry name" value="ABC_transporter-like_ATP-bd"/>
</dbReference>
<evidence type="ECO:0000313" key="11">
    <source>
        <dbReference type="Proteomes" id="UP000178880"/>
    </source>
</evidence>
<reference evidence="10 11" key="1">
    <citation type="journal article" date="2016" name="Nat. Commun.">
        <title>Thousands of microbial genomes shed light on interconnected biogeochemical processes in an aquifer system.</title>
        <authorList>
            <person name="Anantharaman K."/>
            <person name="Brown C.T."/>
            <person name="Hug L.A."/>
            <person name="Sharon I."/>
            <person name="Castelle C.J."/>
            <person name="Probst A.J."/>
            <person name="Thomas B.C."/>
            <person name="Singh A."/>
            <person name="Wilkins M.J."/>
            <person name="Karaoz U."/>
            <person name="Brodie E.L."/>
            <person name="Williams K.H."/>
            <person name="Hubbard S.S."/>
            <person name="Banfield J.F."/>
        </authorList>
    </citation>
    <scope>NUCLEOTIDE SEQUENCE [LARGE SCALE GENOMIC DNA]</scope>
</reference>
<dbReference type="GO" id="GO:0034040">
    <property type="term" value="F:ATPase-coupled lipid transmembrane transporter activity"/>
    <property type="evidence" value="ECO:0007669"/>
    <property type="project" value="TreeGrafter"/>
</dbReference>
<feature type="transmembrane region" description="Helical" evidence="7">
    <location>
        <begin position="12"/>
        <end position="28"/>
    </location>
</feature>
<evidence type="ECO:0000259" key="8">
    <source>
        <dbReference type="PROSITE" id="PS50893"/>
    </source>
</evidence>
<dbReference type="Pfam" id="PF00005">
    <property type="entry name" value="ABC_tran"/>
    <property type="match status" value="1"/>
</dbReference>
<evidence type="ECO:0008006" key="12">
    <source>
        <dbReference type="Google" id="ProtNLM"/>
    </source>
</evidence>
<accession>A0A1G2CFD9</accession>
<comment type="caution">
    <text evidence="10">The sequence shown here is derived from an EMBL/GenBank/DDBJ whole genome shotgun (WGS) entry which is preliminary data.</text>
</comment>
<evidence type="ECO:0000259" key="9">
    <source>
        <dbReference type="PROSITE" id="PS50929"/>
    </source>
</evidence>
<dbReference type="PANTHER" id="PTHR24221">
    <property type="entry name" value="ATP-BINDING CASSETTE SUB-FAMILY B"/>
    <property type="match status" value="1"/>
</dbReference>
<dbReference type="SUPFAM" id="SSF90123">
    <property type="entry name" value="ABC transporter transmembrane region"/>
    <property type="match status" value="1"/>
</dbReference>
<evidence type="ECO:0000313" key="10">
    <source>
        <dbReference type="EMBL" id="OGY99137.1"/>
    </source>
</evidence>
<gene>
    <name evidence="10" type="ORF">A2945_04220</name>
</gene>
<dbReference type="Pfam" id="PF00664">
    <property type="entry name" value="ABC_membrane"/>
    <property type="match status" value="1"/>
</dbReference>
<dbReference type="PROSITE" id="PS50929">
    <property type="entry name" value="ABC_TM1F"/>
    <property type="match status" value="1"/>
</dbReference>
<feature type="domain" description="ABC transporter" evidence="8">
    <location>
        <begin position="253"/>
        <end position="492"/>
    </location>
</feature>
<dbReference type="PROSITE" id="PS50893">
    <property type="entry name" value="ABC_TRANSPORTER_2"/>
    <property type="match status" value="1"/>
</dbReference>
<organism evidence="10 11">
    <name type="scientific">Candidatus Liptonbacteria bacterium RIFCSPLOWO2_01_FULL_52_25</name>
    <dbReference type="NCBI Taxonomy" id="1798650"/>
    <lineage>
        <taxon>Bacteria</taxon>
        <taxon>Candidatus Liptoniibacteriota</taxon>
    </lineage>
</organism>
<dbReference type="InterPro" id="IPR017871">
    <property type="entry name" value="ABC_transporter-like_CS"/>
</dbReference>
<dbReference type="SMART" id="SM00382">
    <property type="entry name" value="AAA"/>
    <property type="match status" value="1"/>
</dbReference>
<evidence type="ECO:0000256" key="1">
    <source>
        <dbReference type="ARBA" id="ARBA00004651"/>
    </source>
</evidence>
<keyword evidence="2 7" id="KW-0812">Transmembrane</keyword>
<evidence type="ECO:0000256" key="3">
    <source>
        <dbReference type="ARBA" id="ARBA00022741"/>
    </source>
</evidence>
<evidence type="ECO:0000256" key="5">
    <source>
        <dbReference type="ARBA" id="ARBA00022989"/>
    </source>
</evidence>
<evidence type="ECO:0000256" key="7">
    <source>
        <dbReference type="SAM" id="Phobius"/>
    </source>
</evidence>
<dbReference type="Gene3D" id="3.40.50.300">
    <property type="entry name" value="P-loop containing nucleotide triphosphate hydrolases"/>
    <property type="match status" value="1"/>
</dbReference>
<name>A0A1G2CFD9_9BACT</name>
<evidence type="ECO:0000256" key="6">
    <source>
        <dbReference type="ARBA" id="ARBA00023136"/>
    </source>
</evidence>
<dbReference type="PANTHER" id="PTHR24221:SF654">
    <property type="entry name" value="ATP-BINDING CASSETTE SUB-FAMILY B MEMBER 6"/>
    <property type="match status" value="1"/>
</dbReference>
<dbReference type="GO" id="GO:0005886">
    <property type="term" value="C:plasma membrane"/>
    <property type="evidence" value="ECO:0007669"/>
    <property type="project" value="UniProtKB-SubCell"/>
</dbReference>
<dbReference type="InterPro" id="IPR011527">
    <property type="entry name" value="ABC1_TM_dom"/>
</dbReference>
<keyword evidence="4" id="KW-0067">ATP-binding</keyword>